<evidence type="ECO:0000313" key="3">
    <source>
        <dbReference type="Proteomes" id="UP000226106"/>
    </source>
</evidence>
<protein>
    <submittedName>
        <fullName evidence="2">Uncharacterized protein</fullName>
    </submittedName>
</protein>
<evidence type="ECO:0000313" key="2">
    <source>
        <dbReference type="EMBL" id="PFT45019.1"/>
    </source>
</evidence>
<feature type="coiled-coil region" evidence="1">
    <location>
        <begin position="135"/>
        <end position="194"/>
    </location>
</feature>
<organism evidence="2 3">
    <name type="scientific">Bacillus thuringiensis</name>
    <dbReference type="NCBI Taxonomy" id="1428"/>
    <lineage>
        <taxon>Bacteria</taxon>
        <taxon>Bacillati</taxon>
        <taxon>Bacillota</taxon>
        <taxon>Bacilli</taxon>
        <taxon>Bacillales</taxon>
        <taxon>Bacillaceae</taxon>
        <taxon>Bacillus</taxon>
        <taxon>Bacillus cereus group</taxon>
    </lineage>
</organism>
<proteinExistence type="predicted"/>
<reference evidence="2 3" key="1">
    <citation type="submission" date="2017-09" db="EMBL/GenBank/DDBJ databases">
        <title>Large-scale bioinformatics analysis of Bacillus genomes uncovers conserved roles of natural products in bacterial physiology.</title>
        <authorList>
            <consortium name="Agbiome Team Llc"/>
            <person name="Bleich R.M."/>
            <person name="Grubbs K.J."/>
            <person name="Santa Maria K.C."/>
            <person name="Allen S.E."/>
            <person name="Farag S."/>
            <person name="Shank E.A."/>
            <person name="Bowers A."/>
        </authorList>
    </citation>
    <scope>NUCLEOTIDE SEQUENCE [LARGE SCALE GENOMIC DNA]</scope>
    <source>
        <strain evidence="2 3">AFS065400</strain>
    </source>
</reference>
<evidence type="ECO:0000256" key="1">
    <source>
        <dbReference type="SAM" id="Coils"/>
    </source>
</evidence>
<keyword evidence="1" id="KW-0175">Coiled coil</keyword>
<comment type="caution">
    <text evidence="2">The sequence shown here is derived from an EMBL/GenBank/DDBJ whole genome shotgun (WGS) entry which is preliminary data.</text>
</comment>
<dbReference type="RefSeq" id="WP_098640651.1">
    <property type="nucleotide sequence ID" value="NZ_NVCO01000046.1"/>
</dbReference>
<name>A0A9X7AMH1_BACTU</name>
<gene>
    <name evidence="2" type="ORF">COK72_15165</name>
</gene>
<dbReference type="Proteomes" id="UP000226106">
    <property type="component" value="Unassembled WGS sequence"/>
</dbReference>
<dbReference type="EMBL" id="NVCO01000046">
    <property type="protein sequence ID" value="PFT45019.1"/>
    <property type="molecule type" value="Genomic_DNA"/>
</dbReference>
<dbReference type="AlphaFoldDB" id="A0A9X7AMH1"/>
<accession>A0A9X7AMH1</accession>
<sequence length="252" mass="29928">MLNHSFIKNIDKALSKNSFINKEDFKIIQPTETAKARTISIHYIYDENYYFKANIDNELNFYCEYKPGNILQTQKTQAINKYNYLNEIENWVDRLEDEFASAPIARAIIHNQAEIKNLKNTVESYFKEKQLNPNEQFTLEETQNLEQQLEEFKKSIEKTLQSEMTEKQSLKNEVEKLFKEVEFLKKQMHQLTKKNWLTRFVTTTNRFIKNNPETTKAITQTAKHLLPEEIQNIIPEETNNIVDILIEEHSNN</sequence>